<reference evidence="3" key="1">
    <citation type="submission" date="2023-07" db="EMBL/GenBank/DDBJ databases">
        <title>30 novel species of actinomycetes from the DSMZ collection.</title>
        <authorList>
            <person name="Nouioui I."/>
        </authorList>
    </citation>
    <scope>NUCLEOTIDE SEQUENCE [LARGE SCALE GENOMIC DNA]</scope>
    <source>
        <strain evidence="3">DSM 44938</strain>
    </source>
</reference>
<gene>
    <name evidence="2" type="ORF">RM590_20410</name>
</gene>
<protein>
    <submittedName>
        <fullName evidence="2">Uncharacterized protein</fullName>
    </submittedName>
</protein>
<keyword evidence="1" id="KW-0472">Membrane</keyword>
<evidence type="ECO:0000313" key="3">
    <source>
        <dbReference type="Proteomes" id="UP001183246"/>
    </source>
</evidence>
<name>A0ABU2MTU0_9ACTN</name>
<accession>A0ABU2MTU0</accession>
<dbReference type="RefSeq" id="WP_311706088.1">
    <property type="nucleotide sequence ID" value="NZ_JAVREL010000012.1"/>
</dbReference>
<sequence>MEARLAIEETWPGDAESPLVGRYRKEEVRAAFEEFQDPRRRLVDELLWRWGEADLGCGCPRSVHDDHDEVVRLHAKALEVEAGRLTVPAKELGALWRGAASGWGTLLARAEFREHVTHRMRALNDPRLGEHTTDDFLAGLPKLLVSPLLELAMEPAFGERLADVSEEWARIAVFSTHISELFEETLEERTEKIRDGLLAAEGMQEARRYADAAEILRQRVVPEFEQLDVLRAFLPEWRHEQIAHAVAVTLNNLAVALQHYHLNIRPTAEQRDTMLGLVEKAHDFAPKRDEGHIFRNWAAIREQFGSPGRVRGRPVPEVSTNRRRDTIGCVLFLLGIAAVLVLAAVVGPAPAIIAGFGAFVVIGYISHLLELSGHEGA</sequence>
<keyword evidence="1" id="KW-1133">Transmembrane helix</keyword>
<dbReference type="Proteomes" id="UP001183246">
    <property type="component" value="Unassembled WGS sequence"/>
</dbReference>
<keyword evidence="3" id="KW-1185">Reference proteome</keyword>
<evidence type="ECO:0000256" key="1">
    <source>
        <dbReference type="SAM" id="Phobius"/>
    </source>
</evidence>
<evidence type="ECO:0000313" key="2">
    <source>
        <dbReference type="EMBL" id="MDT0344955.1"/>
    </source>
</evidence>
<comment type="caution">
    <text evidence="2">The sequence shown here is derived from an EMBL/GenBank/DDBJ whole genome shotgun (WGS) entry which is preliminary data.</text>
</comment>
<feature type="transmembrane region" description="Helical" evidence="1">
    <location>
        <begin position="351"/>
        <end position="369"/>
    </location>
</feature>
<feature type="transmembrane region" description="Helical" evidence="1">
    <location>
        <begin position="327"/>
        <end position="345"/>
    </location>
</feature>
<dbReference type="EMBL" id="JAVREL010000012">
    <property type="protein sequence ID" value="MDT0344955.1"/>
    <property type="molecule type" value="Genomic_DNA"/>
</dbReference>
<proteinExistence type="predicted"/>
<keyword evidence="1" id="KW-0812">Transmembrane</keyword>
<organism evidence="2 3">
    <name type="scientific">Streptomyces litchfieldiae</name>
    <dbReference type="NCBI Taxonomy" id="3075543"/>
    <lineage>
        <taxon>Bacteria</taxon>
        <taxon>Bacillati</taxon>
        <taxon>Actinomycetota</taxon>
        <taxon>Actinomycetes</taxon>
        <taxon>Kitasatosporales</taxon>
        <taxon>Streptomycetaceae</taxon>
        <taxon>Streptomyces</taxon>
    </lineage>
</organism>